<keyword evidence="9" id="KW-0539">Nucleus</keyword>
<dbReference type="Gene3D" id="3.40.50.300">
    <property type="entry name" value="P-loop containing nucleotide triphosphate hydrolases"/>
    <property type="match status" value="1"/>
</dbReference>
<evidence type="ECO:0000256" key="14">
    <source>
        <dbReference type="RuleBase" id="RU368064"/>
    </source>
</evidence>
<dbReference type="SUPFAM" id="SSF52540">
    <property type="entry name" value="P-loop containing nucleoside triphosphate hydrolases"/>
    <property type="match status" value="1"/>
</dbReference>
<feature type="domain" description="MCM C-terminal AAA(+) ATPase" evidence="15">
    <location>
        <begin position="360"/>
        <end position="566"/>
    </location>
</feature>
<protein>
    <recommendedName>
        <fullName evidence="14">DNA replication licensing factor MCM6</fullName>
        <ecNumber evidence="14">3.6.4.12</ecNumber>
    </recommendedName>
</protein>
<dbReference type="GO" id="GO:0016887">
    <property type="term" value="F:ATP hydrolysis activity"/>
    <property type="evidence" value="ECO:0007669"/>
    <property type="project" value="RHEA"/>
</dbReference>
<evidence type="ECO:0000256" key="10">
    <source>
        <dbReference type="ARBA" id="ARBA00023306"/>
    </source>
</evidence>
<dbReference type="SMART" id="SM00350">
    <property type="entry name" value="MCM"/>
    <property type="match status" value="1"/>
</dbReference>
<keyword evidence="4 13" id="KW-0547">Nucleotide-binding</keyword>
<dbReference type="GO" id="GO:0042555">
    <property type="term" value="C:MCM complex"/>
    <property type="evidence" value="ECO:0007669"/>
    <property type="project" value="UniProtKB-UniRule"/>
</dbReference>
<organism evidence="16 17">
    <name type="scientific">Chlamydomonas eustigma</name>
    <dbReference type="NCBI Taxonomy" id="1157962"/>
    <lineage>
        <taxon>Eukaryota</taxon>
        <taxon>Viridiplantae</taxon>
        <taxon>Chlorophyta</taxon>
        <taxon>core chlorophytes</taxon>
        <taxon>Chlorophyceae</taxon>
        <taxon>CS clade</taxon>
        <taxon>Chlamydomonadales</taxon>
        <taxon>Chlamydomonadaceae</taxon>
        <taxon>Chlamydomonas</taxon>
    </lineage>
</organism>
<dbReference type="PROSITE" id="PS50051">
    <property type="entry name" value="MCM_2"/>
    <property type="match status" value="1"/>
</dbReference>
<keyword evidence="8 13" id="KW-0238">DNA-binding</keyword>
<dbReference type="EC" id="3.6.4.12" evidence="14"/>
<dbReference type="PANTHER" id="PTHR11630">
    <property type="entry name" value="DNA REPLICATION LICENSING FACTOR MCM FAMILY MEMBER"/>
    <property type="match status" value="1"/>
</dbReference>
<evidence type="ECO:0000256" key="6">
    <source>
        <dbReference type="ARBA" id="ARBA00022806"/>
    </source>
</evidence>
<comment type="caution">
    <text evidence="16">The sequence shown here is derived from an EMBL/GenBank/DDBJ whole genome shotgun (WGS) entry which is preliminary data.</text>
</comment>
<comment type="subunit">
    <text evidence="14">Component of the MCM2-7 complex.</text>
</comment>
<evidence type="ECO:0000256" key="13">
    <source>
        <dbReference type="RuleBase" id="RU004070"/>
    </source>
</evidence>
<evidence type="ECO:0000256" key="7">
    <source>
        <dbReference type="ARBA" id="ARBA00022840"/>
    </source>
</evidence>
<evidence type="ECO:0000313" key="17">
    <source>
        <dbReference type="Proteomes" id="UP000232323"/>
    </source>
</evidence>
<comment type="function">
    <text evidence="12">Probable component of the MCM2-7 complex (MCM complex) that may function as a DNA helicase and which is essential to undergo a single round of replication initiation and elongation per cell cycle in eukaryotic cells.</text>
</comment>
<dbReference type="InterPro" id="IPR027417">
    <property type="entry name" value="P-loop_NTPase"/>
</dbReference>
<dbReference type="Gene3D" id="3.30.1640.10">
    <property type="entry name" value="mini-chromosome maintenance (MCM) complex, chain A, domain 1"/>
    <property type="match status" value="1"/>
</dbReference>
<dbReference type="Pfam" id="PF00493">
    <property type="entry name" value="MCM"/>
    <property type="match status" value="1"/>
</dbReference>
<dbReference type="InterPro" id="IPR041562">
    <property type="entry name" value="MCM_lid"/>
</dbReference>
<dbReference type="Pfam" id="PF14551">
    <property type="entry name" value="MCM_N"/>
    <property type="match status" value="1"/>
</dbReference>
<dbReference type="OrthoDB" id="1744952at2759"/>
<dbReference type="PROSITE" id="PS00847">
    <property type="entry name" value="MCM_1"/>
    <property type="match status" value="1"/>
</dbReference>
<evidence type="ECO:0000259" key="15">
    <source>
        <dbReference type="PROSITE" id="PS50051"/>
    </source>
</evidence>
<dbReference type="InterPro" id="IPR033762">
    <property type="entry name" value="MCM_OB"/>
</dbReference>
<dbReference type="InterPro" id="IPR041024">
    <property type="entry name" value="Mcm6_C"/>
</dbReference>
<dbReference type="PRINTS" id="PR01662">
    <property type="entry name" value="MCMPROTEIN6"/>
</dbReference>
<dbReference type="STRING" id="1157962.A0A250WXS7"/>
<comment type="similarity">
    <text evidence="2 13">Belongs to the MCM family.</text>
</comment>
<dbReference type="Gene3D" id="1.20.58.870">
    <property type="match status" value="1"/>
</dbReference>
<dbReference type="InterPro" id="IPR031327">
    <property type="entry name" value="MCM"/>
</dbReference>
<evidence type="ECO:0000256" key="5">
    <source>
        <dbReference type="ARBA" id="ARBA00022801"/>
    </source>
</evidence>
<evidence type="ECO:0000256" key="12">
    <source>
        <dbReference type="ARBA" id="ARBA00053280"/>
    </source>
</evidence>
<dbReference type="GO" id="GO:0000347">
    <property type="term" value="C:THO complex"/>
    <property type="evidence" value="ECO:0007669"/>
    <property type="project" value="UniProtKB-ARBA"/>
</dbReference>
<dbReference type="Pfam" id="PF17855">
    <property type="entry name" value="MCM_lid"/>
    <property type="match status" value="1"/>
</dbReference>
<dbReference type="InterPro" id="IPR012340">
    <property type="entry name" value="NA-bd_OB-fold"/>
</dbReference>
<evidence type="ECO:0000256" key="2">
    <source>
        <dbReference type="ARBA" id="ARBA00008010"/>
    </source>
</evidence>
<dbReference type="InterPro" id="IPR001208">
    <property type="entry name" value="MCM_dom"/>
</dbReference>
<dbReference type="CDD" id="cd17757">
    <property type="entry name" value="MCM6"/>
    <property type="match status" value="1"/>
</dbReference>
<dbReference type="Gene3D" id="2.20.28.10">
    <property type="match status" value="1"/>
</dbReference>
<keyword evidence="7 13" id="KW-0067">ATP-binding</keyword>
<evidence type="ECO:0000256" key="3">
    <source>
        <dbReference type="ARBA" id="ARBA00022705"/>
    </source>
</evidence>
<dbReference type="InterPro" id="IPR018525">
    <property type="entry name" value="MCM_CS"/>
</dbReference>
<comment type="catalytic activity">
    <reaction evidence="11 14">
        <text>ATP + H2O = ADP + phosphate + H(+)</text>
        <dbReference type="Rhea" id="RHEA:13065"/>
        <dbReference type="ChEBI" id="CHEBI:15377"/>
        <dbReference type="ChEBI" id="CHEBI:15378"/>
        <dbReference type="ChEBI" id="CHEBI:30616"/>
        <dbReference type="ChEBI" id="CHEBI:43474"/>
        <dbReference type="ChEBI" id="CHEBI:456216"/>
        <dbReference type="EC" id="3.6.4.12"/>
    </reaction>
</comment>
<dbReference type="Pfam" id="PF18263">
    <property type="entry name" value="WHD_MCM6"/>
    <property type="match status" value="1"/>
</dbReference>
<gene>
    <name evidence="16" type="ORF">CEUSTIGMA_g3029.t1</name>
</gene>
<dbReference type="GO" id="GO:0000727">
    <property type="term" value="P:double-strand break repair via break-induced replication"/>
    <property type="evidence" value="ECO:0007669"/>
    <property type="project" value="TreeGrafter"/>
</dbReference>
<dbReference type="PANTHER" id="PTHR11630:SF43">
    <property type="entry name" value="DNA REPLICATION LICENSING FACTOR MCM6"/>
    <property type="match status" value="1"/>
</dbReference>
<evidence type="ECO:0000256" key="1">
    <source>
        <dbReference type="ARBA" id="ARBA00004123"/>
    </source>
</evidence>
<comment type="function">
    <text evidence="14">Acts as component of the MCM2-7 complex (MCM complex) which is the replicative helicase essential for 'once per cell cycle' DNA replication initiation and elongation in eukaryotic cells. The active ATPase sites in the MCM2-7 ring are formed through the interaction surfaces of two neighboring subunits such that a critical structure of a conserved arginine finger motif is provided in trans relative to the ATP-binding site of the Walker A box of the adjacent subunit. The six ATPase active sites, however, are likely to contribute differentially to the complex helicase activity.</text>
</comment>
<dbReference type="GO" id="GO:1990518">
    <property type="term" value="F:single-stranded 3'-5' DNA helicase activity"/>
    <property type="evidence" value="ECO:0007669"/>
    <property type="project" value="TreeGrafter"/>
</dbReference>
<evidence type="ECO:0000256" key="4">
    <source>
        <dbReference type="ARBA" id="ARBA00022741"/>
    </source>
</evidence>
<proteinExistence type="inferred from homology"/>
<accession>A0A250WXS7</accession>
<dbReference type="InterPro" id="IPR027925">
    <property type="entry name" value="MCM_N"/>
</dbReference>
<evidence type="ECO:0000256" key="9">
    <source>
        <dbReference type="ARBA" id="ARBA00023242"/>
    </source>
</evidence>
<evidence type="ECO:0000256" key="8">
    <source>
        <dbReference type="ARBA" id="ARBA00023125"/>
    </source>
</evidence>
<keyword evidence="10 14" id="KW-0131">Cell cycle</keyword>
<dbReference type="Gene3D" id="2.40.50.140">
    <property type="entry name" value="Nucleic acid-binding proteins"/>
    <property type="match status" value="1"/>
</dbReference>
<dbReference type="FunFam" id="3.40.50.300:FF:000115">
    <property type="entry name" value="DNA helicase"/>
    <property type="match status" value="1"/>
</dbReference>
<dbReference type="Pfam" id="PF17207">
    <property type="entry name" value="MCM_OB"/>
    <property type="match status" value="1"/>
</dbReference>
<reference evidence="16 17" key="1">
    <citation type="submission" date="2017-08" db="EMBL/GenBank/DDBJ databases">
        <title>Acidophilic green algal genome provides insights into adaptation to an acidic environment.</title>
        <authorList>
            <person name="Hirooka S."/>
            <person name="Hirose Y."/>
            <person name="Kanesaki Y."/>
            <person name="Higuchi S."/>
            <person name="Fujiwara T."/>
            <person name="Onuma R."/>
            <person name="Era A."/>
            <person name="Ohbayashi R."/>
            <person name="Uzuka A."/>
            <person name="Nozaki H."/>
            <person name="Yoshikawa H."/>
            <person name="Miyagishima S.Y."/>
        </authorList>
    </citation>
    <scope>NUCLEOTIDE SEQUENCE [LARGE SCALE GENOMIC DNA]</scope>
    <source>
        <strain evidence="16 17">NIES-2499</strain>
    </source>
</reference>
<dbReference type="InterPro" id="IPR008049">
    <property type="entry name" value="MCM6"/>
</dbReference>
<dbReference type="Proteomes" id="UP000232323">
    <property type="component" value="Unassembled WGS sequence"/>
</dbReference>
<dbReference type="AlphaFoldDB" id="A0A250WXS7"/>
<keyword evidence="17" id="KW-1185">Reference proteome</keyword>
<dbReference type="GO" id="GO:0005524">
    <property type="term" value="F:ATP binding"/>
    <property type="evidence" value="ECO:0007669"/>
    <property type="project" value="UniProtKB-UniRule"/>
</dbReference>
<dbReference type="GO" id="GO:1902969">
    <property type="term" value="P:mitotic DNA replication"/>
    <property type="evidence" value="ECO:0007669"/>
    <property type="project" value="TreeGrafter"/>
</dbReference>
<dbReference type="FunFam" id="2.20.28.10:FF:000003">
    <property type="entry name" value="DNA helicase"/>
    <property type="match status" value="1"/>
</dbReference>
<name>A0A250WXS7_9CHLO</name>
<dbReference type="GO" id="GO:0006270">
    <property type="term" value="P:DNA replication initiation"/>
    <property type="evidence" value="ECO:0007669"/>
    <property type="project" value="UniProtKB-UniRule"/>
</dbReference>
<keyword evidence="3 14" id="KW-0235">DNA replication</keyword>
<comment type="subcellular location">
    <subcellularLocation>
        <location evidence="1 14">Nucleus</location>
    </subcellularLocation>
</comment>
<dbReference type="SUPFAM" id="SSF50249">
    <property type="entry name" value="Nucleic acid-binding proteins"/>
    <property type="match status" value="1"/>
</dbReference>
<evidence type="ECO:0000256" key="11">
    <source>
        <dbReference type="ARBA" id="ARBA00047995"/>
    </source>
</evidence>
<keyword evidence="6 14" id="KW-0347">Helicase</keyword>
<dbReference type="GO" id="GO:0003697">
    <property type="term" value="F:single-stranded DNA binding"/>
    <property type="evidence" value="ECO:0007669"/>
    <property type="project" value="TreeGrafter"/>
</dbReference>
<dbReference type="EMBL" id="BEGY01000013">
    <property type="protein sequence ID" value="GAX75585.1"/>
    <property type="molecule type" value="Genomic_DNA"/>
</dbReference>
<keyword evidence="5 14" id="KW-0378">Hydrolase</keyword>
<evidence type="ECO:0000313" key="16">
    <source>
        <dbReference type="EMBL" id="GAX75585.1"/>
    </source>
</evidence>
<sequence length="871" mass="97172">MDTDTPAVVSINDHVQTRNPTFEDLVEAEFLSFLKTFQKPGPITSASPREEENSHYAQVVRDMGVVGNGILHIDFEDLLYFGQGLADAIRHKYYTVEIRLRKAAKTFVEEIDNSLATDGEGNDAEIYLKFFNLPEQERLRDLKVEKIGELSCFSGTVTRTSEVRPELYLGAFKCDSCFTVMKDVLQEFKYTTPLICSNPTCGNRNKFSLIKEQSKFVDWQRIKVQENAEEVPAGSLPRTIDVIMRHQAVETANPGDKARFTGMLVVVPDISAMALPGNVSVKSFRGDKTSAADGFTMKSTGARELSYKLMYIASSCDASDVKAGMVNIRSDIDSTPEEILESYTASQADEVMSMKADPHVYLRLTKSICPMVFGHDSIKQAVLLMLFGGVHKTTMEGINLRGDINVAIVGDPSCAKSQILKYVANFLPRAVYTSGKASSAAGLTASVVKEPENNEFAIEAGALMLADNGICCIDEFDKMDVKDQVAIHEAMEQQTISITKAGIQATLNARASILAAANPLGGRYDKAKPLKYNVALPPAILSRFDLLHVMIDDTDDLTDMRIARHIINVHRQEHQAFETVPYKTDVIQRYIRYARSIKPQVTRESAEKLVRMYKELRGEDAAPGTQSAYRITVRQLEALVRLSEALARVYCDPVIRPQHVDEAARLLRSSILKIEQSDIELEDLMPNPENVCAPALPHPEEDAVMEDAAAAPPKDPDHTEHEPARDIRTEEAAALPSAPRVEVAAVRQPTKITAQRFNHIRNALAKKLMEVQQEQSRLATEDGEEQEEAGMRQEDLMKWYLDTNVQRQNMGYEQASEELDLLSKVINKLIRQGNTLAVLSKPEQDSEEDERSNRRQWSRVLSLHANYAPDA</sequence>
<dbReference type="PRINTS" id="PR01657">
    <property type="entry name" value="MCMFAMILY"/>
</dbReference>